<dbReference type="InterPro" id="IPR010730">
    <property type="entry name" value="HET"/>
</dbReference>
<protein>
    <recommendedName>
        <fullName evidence="1">Heterokaryon incompatibility domain-containing protein</fullName>
    </recommendedName>
</protein>
<gene>
    <name evidence="2" type="ORF">LTR09_006964</name>
</gene>
<keyword evidence="3" id="KW-1185">Reference proteome</keyword>
<feature type="domain" description="Heterokaryon incompatibility" evidence="1">
    <location>
        <begin position="163"/>
        <end position="277"/>
    </location>
</feature>
<evidence type="ECO:0000259" key="1">
    <source>
        <dbReference type="Pfam" id="PF06985"/>
    </source>
</evidence>
<evidence type="ECO:0000313" key="2">
    <source>
        <dbReference type="EMBL" id="KAK3052010.1"/>
    </source>
</evidence>
<dbReference type="EMBL" id="JAWDJX010000023">
    <property type="protein sequence ID" value="KAK3052010.1"/>
    <property type="molecule type" value="Genomic_DNA"/>
</dbReference>
<dbReference type="Pfam" id="PF06985">
    <property type="entry name" value="HET"/>
    <property type="match status" value="1"/>
</dbReference>
<proteinExistence type="predicted"/>
<comment type="caution">
    <text evidence="2">The sequence shown here is derived from an EMBL/GenBank/DDBJ whole genome shotgun (WGS) entry which is preliminary data.</text>
</comment>
<name>A0AAJ0DK82_9PEZI</name>
<sequence length="540" mass="60691">MAHDNRLCDICTETNFRQVLSGADERNVYLEIGSWQNIQAKAATCDLCNTIALAIQFGPKFSRSKLDESHRISVTDKVSGGHRIDESGDWKYARYLLLILEDSEGNNHISGALLVHFEDAQLIGQSPLYHGRLVDSGAIDTTMQYLTILLGVANLRKPRALARLKLPSTVHDAITFTKNLGIQYLWVDALCVIQDSNEHKATQISQMHHIYGGAIITIVAASSPHANYGLHGISGLGRSIKQHSVIVDTIRLLPQQTNLDQTVATSAYNDRAWTYQESYVSQRLLYITHTGVFVLCCQGLRSEEVLQHETACKSGQCRSHESSLNSGQPNLWRELLMFEERELSEIEPCTCQFEKRKRYDEIARGRKGDIDCTVCKEFDRVNEAEWEEYEALVESYAARDIRYESDRIPAFSGTSGLLERQFRTLLLFGLPENFPDFALLWRPVGNRAKACRTSGFVSIPSWSWGSHEISVVYHSGLWMSSEVDWYCLDEESGLRAVRSLKIKGTSAPIRSDFKQPVVADQLAAVGINIRVERPMAALNG</sequence>
<dbReference type="Proteomes" id="UP001271007">
    <property type="component" value="Unassembled WGS sequence"/>
</dbReference>
<dbReference type="AlphaFoldDB" id="A0AAJ0DK82"/>
<accession>A0AAJ0DK82</accession>
<evidence type="ECO:0000313" key="3">
    <source>
        <dbReference type="Proteomes" id="UP001271007"/>
    </source>
</evidence>
<dbReference type="PANTHER" id="PTHR33112">
    <property type="entry name" value="DOMAIN PROTEIN, PUTATIVE-RELATED"/>
    <property type="match status" value="1"/>
</dbReference>
<reference evidence="2" key="1">
    <citation type="submission" date="2023-04" db="EMBL/GenBank/DDBJ databases">
        <title>Black Yeasts Isolated from many extreme environments.</title>
        <authorList>
            <person name="Coleine C."/>
            <person name="Stajich J.E."/>
            <person name="Selbmann L."/>
        </authorList>
    </citation>
    <scope>NUCLEOTIDE SEQUENCE</scope>
    <source>
        <strain evidence="2">CCFEE 5312</strain>
    </source>
</reference>
<dbReference type="PANTHER" id="PTHR33112:SF12">
    <property type="entry name" value="HETEROKARYON INCOMPATIBILITY DOMAIN-CONTAINING PROTEIN"/>
    <property type="match status" value="1"/>
</dbReference>
<organism evidence="2 3">
    <name type="scientific">Extremus antarcticus</name>
    <dbReference type="NCBI Taxonomy" id="702011"/>
    <lineage>
        <taxon>Eukaryota</taxon>
        <taxon>Fungi</taxon>
        <taxon>Dikarya</taxon>
        <taxon>Ascomycota</taxon>
        <taxon>Pezizomycotina</taxon>
        <taxon>Dothideomycetes</taxon>
        <taxon>Dothideomycetidae</taxon>
        <taxon>Mycosphaerellales</taxon>
        <taxon>Extremaceae</taxon>
        <taxon>Extremus</taxon>
    </lineage>
</organism>